<comment type="subcellular location">
    <subcellularLocation>
        <location evidence="1">Secreted</location>
    </subcellularLocation>
</comment>
<keyword evidence="6" id="KW-1133">Transmembrane helix</keyword>
<dbReference type="Pfam" id="PF02191">
    <property type="entry name" value="OLF"/>
    <property type="match status" value="1"/>
</dbReference>
<protein>
    <recommendedName>
        <fullName evidence="7">Olfactomedin-like domain-containing protein</fullName>
    </recommendedName>
</protein>
<evidence type="ECO:0000256" key="5">
    <source>
        <dbReference type="SAM" id="MobiDB-lite"/>
    </source>
</evidence>
<comment type="caution">
    <text evidence="4">Lacks conserved residue(s) required for the propagation of feature annotation.</text>
</comment>
<dbReference type="InterPro" id="IPR008160">
    <property type="entry name" value="Collagen"/>
</dbReference>
<evidence type="ECO:0000256" key="1">
    <source>
        <dbReference type="ARBA" id="ARBA00004613"/>
    </source>
</evidence>
<dbReference type="SMART" id="SM00284">
    <property type="entry name" value="OLF"/>
    <property type="match status" value="1"/>
</dbReference>
<organism evidence="8 9">
    <name type="scientific">Mesorhabditis spiculigera</name>
    <dbReference type="NCBI Taxonomy" id="96644"/>
    <lineage>
        <taxon>Eukaryota</taxon>
        <taxon>Metazoa</taxon>
        <taxon>Ecdysozoa</taxon>
        <taxon>Nematoda</taxon>
        <taxon>Chromadorea</taxon>
        <taxon>Rhabditida</taxon>
        <taxon>Rhabditina</taxon>
        <taxon>Rhabditomorpha</taxon>
        <taxon>Rhabditoidea</taxon>
        <taxon>Rhabditidae</taxon>
        <taxon>Mesorhabditinae</taxon>
        <taxon>Mesorhabditis</taxon>
    </lineage>
</organism>
<feature type="compositionally biased region" description="Pro residues" evidence="5">
    <location>
        <begin position="199"/>
        <end position="209"/>
    </location>
</feature>
<sequence length="570" mass="64385">METKKSSNEADRLFWRQIRIAQLGNLFLIIVLYTHAYFRTMGPFCTTSAQTRIKRASPARTLPQDLEDYTVILGKDTIIPKDVFDTSCSRIHRYCADAGMKLIGFQGPRGPPGSGGPIGPPGRRGKQGAVGPSGLVGDAGEEGPRGKDGRCNCSIPDMYIHRVPIPGPPIIQIQEVQVPVEVLVVKEVEVTKLVPFEPTPPGFAPPPGWRPGMPRPDKTRKLPRYTTKPTQPKRRTTKKIVTTPVVSLANETLFANITSFNETDFETTPEPYMGPPTLGTNFRAAIGIPVMHAESQYGDTGSWMRDVKPTTHSQSAKRWVTDGFASPVLYEYETETKLMRKEQKIKYYVDFLASGTGSVVIDGFYYYHKHGTDQLVRYALDSAEYNETSIDMSFLDCDILPDHTFEECNETDRHPWLYNRPHNYVDFAVDENGLWVIYMRPDSNGLMVSKLESNLHVVQTWQLDHVNATELADAFIMCGVLYGIESSNERDTFITHAYDLYRNDTIHGKVPWYNPFGGLSMLHFNPVDKRLYFFDKKKLLSVNVRVDDDSEEYEDDDYGLIRKEDGPEGP</sequence>
<dbReference type="InterPro" id="IPR003112">
    <property type="entry name" value="Olfac-like_dom"/>
</dbReference>
<gene>
    <name evidence="8" type="ORF">MSPICULIGERA_LOCUS10339</name>
</gene>
<dbReference type="PANTHER" id="PTHR23192:SF83">
    <property type="entry name" value="OLFACTOMEDIN-LIKE DOMAIN-CONTAINING PROTEIN"/>
    <property type="match status" value="1"/>
</dbReference>
<dbReference type="PANTHER" id="PTHR23192">
    <property type="entry name" value="OLFACTOMEDIN-RELATED"/>
    <property type="match status" value="1"/>
</dbReference>
<comment type="caution">
    <text evidence="8">The sequence shown here is derived from an EMBL/GenBank/DDBJ whole genome shotgun (WGS) entry which is preliminary data.</text>
</comment>
<evidence type="ECO:0000313" key="9">
    <source>
        <dbReference type="Proteomes" id="UP001177023"/>
    </source>
</evidence>
<dbReference type="PROSITE" id="PS51132">
    <property type="entry name" value="OLF"/>
    <property type="match status" value="1"/>
</dbReference>
<accession>A0AA36CMS1</accession>
<evidence type="ECO:0000256" key="6">
    <source>
        <dbReference type="SAM" id="Phobius"/>
    </source>
</evidence>
<evidence type="ECO:0000313" key="8">
    <source>
        <dbReference type="EMBL" id="CAJ0571942.1"/>
    </source>
</evidence>
<evidence type="ECO:0000256" key="3">
    <source>
        <dbReference type="ARBA" id="ARBA00022737"/>
    </source>
</evidence>
<dbReference type="Pfam" id="PF01391">
    <property type="entry name" value="Collagen"/>
    <property type="match status" value="1"/>
</dbReference>
<dbReference type="EMBL" id="CATQJA010002587">
    <property type="protein sequence ID" value="CAJ0571942.1"/>
    <property type="molecule type" value="Genomic_DNA"/>
</dbReference>
<proteinExistence type="predicted"/>
<evidence type="ECO:0000259" key="7">
    <source>
        <dbReference type="PROSITE" id="PS51132"/>
    </source>
</evidence>
<evidence type="ECO:0000256" key="2">
    <source>
        <dbReference type="ARBA" id="ARBA00022525"/>
    </source>
</evidence>
<feature type="non-terminal residue" evidence="8">
    <location>
        <position position="1"/>
    </location>
</feature>
<dbReference type="Proteomes" id="UP001177023">
    <property type="component" value="Unassembled WGS sequence"/>
</dbReference>
<keyword evidence="6" id="KW-0472">Membrane</keyword>
<reference evidence="8" key="1">
    <citation type="submission" date="2023-06" db="EMBL/GenBank/DDBJ databases">
        <authorList>
            <person name="Delattre M."/>
        </authorList>
    </citation>
    <scope>NUCLEOTIDE SEQUENCE</scope>
    <source>
        <strain evidence="8">AF72</strain>
    </source>
</reference>
<keyword evidence="3" id="KW-0677">Repeat</keyword>
<keyword evidence="2" id="KW-0964">Secreted</keyword>
<feature type="domain" description="Olfactomedin-like" evidence="7">
    <location>
        <begin position="279"/>
        <end position="548"/>
    </location>
</feature>
<evidence type="ECO:0000256" key="4">
    <source>
        <dbReference type="PROSITE-ProRule" id="PRU00446"/>
    </source>
</evidence>
<feature type="transmembrane region" description="Helical" evidence="6">
    <location>
        <begin position="20"/>
        <end position="38"/>
    </location>
</feature>
<dbReference type="GO" id="GO:0007165">
    <property type="term" value="P:signal transduction"/>
    <property type="evidence" value="ECO:0007669"/>
    <property type="project" value="TreeGrafter"/>
</dbReference>
<dbReference type="AlphaFoldDB" id="A0AA36CMS1"/>
<dbReference type="GO" id="GO:0005615">
    <property type="term" value="C:extracellular space"/>
    <property type="evidence" value="ECO:0007669"/>
    <property type="project" value="TreeGrafter"/>
</dbReference>
<feature type="region of interest" description="Disordered" evidence="5">
    <location>
        <begin position="107"/>
        <end position="149"/>
    </location>
</feature>
<name>A0AA36CMS1_9BILA</name>
<dbReference type="InterPro" id="IPR050605">
    <property type="entry name" value="Olfactomedin-like_domain"/>
</dbReference>
<keyword evidence="9" id="KW-1185">Reference proteome</keyword>
<feature type="region of interest" description="Disordered" evidence="5">
    <location>
        <begin position="199"/>
        <end position="237"/>
    </location>
</feature>
<keyword evidence="6" id="KW-0812">Transmembrane</keyword>